<evidence type="ECO:0000259" key="4">
    <source>
        <dbReference type="PROSITE" id="PS51898"/>
    </source>
</evidence>
<accession>A0A450U466</accession>
<keyword evidence="2" id="KW-0229">DNA integration</keyword>
<name>A0A450U466_9GAMM</name>
<protein>
    <submittedName>
        <fullName evidence="5">Phage integrase family protein</fullName>
    </submittedName>
</protein>
<dbReference type="PANTHER" id="PTHR30629:SF2">
    <property type="entry name" value="PROPHAGE INTEGRASE INTS-RELATED"/>
    <property type="match status" value="1"/>
</dbReference>
<dbReference type="Pfam" id="PF00589">
    <property type="entry name" value="Phage_integrase"/>
    <property type="match status" value="1"/>
</dbReference>
<organism evidence="5">
    <name type="scientific">Candidatus Kentrum sp. FW</name>
    <dbReference type="NCBI Taxonomy" id="2126338"/>
    <lineage>
        <taxon>Bacteria</taxon>
        <taxon>Pseudomonadati</taxon>
        <taxon>Pseudomonadota</taxon>
        <taxon>Gammaproteobacteria</taxon>
        <taxon>Candidatus Kentrum</taxon>
    </lineage>
</organism>
<keyword evidence="3" id="KW-0233">DNA recombination</keyword>
<evidence type="ECO:0000313" key="5">
    <source>
        <dbReference type="EMBL" id="VFJ78006.1"/>
    </source>
</evidence>
<evidence type="ECO:0000256" key="1">
    <source>
        <dbReference type="ARBA" id="ARBA00008857"/>
    </source>
</evidence>
<dbReference type="InterPro" id="IPR013762">
    <property type="entry name" value="Integrase-like_cat_sf"/>
</dbReference>
<dbReference type="GO" id="GO:0003677">
    <property type="term" value="F:DNA binding"/>
    <property type="evidence" value="ECO:0007669"/>
    <property type="project" value="InterPro"/>
</dbReference>
<sequence>MNLDTGEWLIPAGNSKNAKDHIIFLSDFTKEQFQALYTISAGSGWCLTSRNGERFASSTSISSQIRDRVRSTPVHGRAKATECLLLSGGSWTPHDLRRTGATMMGELGVMGEVIEHCLNHVERNSLKRIYQRHELKAERREAWRLLGERITLLLTAGDPKNVVVGRFDKVA</sequence>
<feature type="domain" description="Tyr recombinase" evidence="4">
    <location>
        <begin position="1"/>
        <end position="144"/>
    </location>
</feature>
<dbReference type="PROSITE" id="PS51898">
    <property type="entry name" value="TYR_RECOMBINASE"/>
    <property type="match status" value="1"/>
</dbReference>
<dbReference type="Gene3D" id="1.10.443.10">
    <property type="entry name" value="Intergrase catalytic core"/>
    <property type="match status" value="1"/>
</dbReference>
<evidence type="ECO:0000256" key="3">
    <source>
        <dbReference type="ARBA" id="ARBA00023172"/>
    </source>
</evidence>
<dbReference type="GO" id="GO:0015074">
    <property type="term" value="P:DNA integration"/>
    <property type="evidence" value="ECO:0007669"/>
    <property type="project" value="UniProtKB-KW"/>
</dbReference>
<reference evidence="5" key="1">
    <citation type="submission" date="2019-02" db="EMBL/GenBank/DDBJ databases">
        <authorList>
            <person name="Gruber-Vodicka R. H."/>
            <person name="Seah K. B. B."/>
        </authorList>
    </citation>
    <scope>NUCLEOTIDE SEQUENCE</scope>
    <source>
        <strain evidence="5">BECK_BZ131</strain>
    </source>
</reference>
<evidence type="ECO:0000256" key="2">
    <source>
        <dbReference type="ARBA" id="ARBA00022908"/>
    </source>
</evidence>
<dbReference type="GO" id="GO:0006310">
    <property type="term" value="P:DNA recombination"/>
    <property type="evidence" value="ECO:0007669"/>
    <property type="project" value="UniProtKB-KW"/>
</dbReference>
<dbReference type="InterPro" id="IPR011010">
    <property type="entry name" value="DNA_brk_join_enz"/>
</dbReference>
<comment type="similarity">
    <text evidence="1">Belongs to the 'phage' integrase family.</text>
</comment>
<dbReference type="AlphaFoldDB" id="A0A450U466"/>
<dbReference type="EMBL" id="CAADFE010000161">
    <property type="protein sequence ID" value="VFJ78006.1"/>
    <property type="molecule type" value="Genomic_DNA"/>
</dbReference>
<dbReference type="PANTHER" id="PTHR30629">
    <property type="entry name" value="PROPHAGE INTEGRASE"/>
    <property type="match status" value="1"/>
</dbReference>
<gene>
    <name evidence="5" type="ORF">BECKFW1821C_GA0114237_11612</name>
</gene>
<proteinExistence type="inferred from homology"/>
<dbReference type="InterPro" id="IPR002104">
    <property type="entry name" value="Integrase_catalytic"/>
</dbReference>
<dbReference type="InterPro" id="IPR050808">
    <property type="entry name" value="Phage_Integrase"/>
</dbReference>
<dbReference type="SUPFAM" id="SSF56349">
    <property type="entry name" value="DNA breaking-rejoining enzymes"/>
    <property type="match status" value="1"/>
</dbReference>